<dbReference type="SUPFAM" id="SSF56672">
    <property type="entry name" value="DNA/RNA polymerases"/>
    <property type="match status" value="1"/>
</dbReference>
<accession>A0ABQ4ZDV2</accession>
<keyword evidence="7" id="KW-1185">Reference proteome</keyword>
<dbReference type="Pfam" id="PF25597">
    <property type="entry name" value="SH3_retrovirus"/>
    <property type="match status" value="1"/>
</dbReference>
<dbReference type="InterPro" id="IPR039537">
    <property type="entry name" value="Retrotran_Ty1/copia-like"/>
</dbReference>
<dbReference type="PANTHER" id="PTHR42648">
    <property type="entry name" value="TRANSPOSASE, PUTATIVE-RELATED"/>
    <property type="match status" value="1"/>
</dbReference>
<proteinExistence type="predicted"/>
<dbReference type="Proteomes" id="UP001151760">
    <property type="component" value="Unassembled WGS sequence"/>
</dbReference>
<dbReference type="InterPro" id="IPR057670">
    <property type="entry name" value="SH3_retrovirus"/>
</dbReference>
<reference evidence="6" key="2">
    <citation type="submission" date="2022-01" db="EMBL/GenBank/DDBJ databases">
        <authorList>
            <person name="Yamashiro T."/>
            <person name="Shiraishi A."/>
            <person name="Satake H."/>
            <person name="Nakayama K."/>
        </authorList>
    </citation>
    <scope>NUCLEOTIDE SEQUENCE</scope>
</reference>
<dbReference type="PANTHER" id="PTHR42648:SF18">
    <property type="entry name" value="RETROTRANSPOSON, UNCLASSIFIED-LIKE PROTEIN"/>
    <property type="match status" value="1"/>
</dbReference>
<keyword evidence="2" id="KW-0378">Hydrolase</keyword>
<evidence type="ECO:0000259" key="4">
    <source>
        <dbReference type="Pfam" id="PF07727"/>
    </source>
</evidence>
<feature type="domain" description="Reverse transcriptase Ty1/copia-type" evidence="4">
    <location>
        <begin position="354"/>
        <end position="469"/>
    </location>
</feature>
<dbReference type="InterPro" id="IPR013103">
    <property type="entry name" value="RVT_2"/>
</dbReference>
<evidence type="ECO:0000256" key="3">
    <source>
        <dbReference type="SAM" id="MobiDB-lite"/>
    </source>
</evidence>
<comment type="caution">
    <text evidence="6">The sequence shown here is derived from an EMBL/GenBank/DDBJ whole genome shotgun (WGS) entry which is preliminary data.</text>
</comment>
<organism evidence="6 7">
    <name type="scientific">Tanacetum coccineum</name>
    <dbReference type="NCBI Taxonomy" id="301880"/>
    <lineage>
        <taxon>Eukaryota</taxon>
        <taxon>Viridiplantae</taxon>
        <taxon>Streptophyta</taxon>
        <taxon>Embryophyta</taxon>
        <taxon>Tracheophyta</taxon>
        <taxon>Spermatophyta</taxon>
        <taxon>Magnoliopsida</taxon>
        <taxon>eudicotyledons</taxon>
        <taxon>Gunneridae</taxon>
        <taxon>Pentapetalae</taxon>
        <taxon>asterids</taxon>
        <taxon>campanulids</taxon>
        <taxon>Asterales</taxon>
        <taxon>Asteraceae</taxon>
        <taxon>Asteroideae</taxon>
        <taxon>Anthemideae</taxon>
        <taxon>Anthemidinae</taxon>
        <taxon>Tanacetum</taxon>
    </lineage>
</organism>
<dbReference type="InterPro" id="IPR043502">
    <property type="entry name" value="DNA/RNA_pol_sf"/>
</dbReference>
<dbReference type="Pfam" id="PF07727">
    <property type="entry name" value="RVT_2"/>
    <property type="match status" value="1"/>
</dbReference>
<reference evidence="6" key="1">
    <citation type="journal article" date="2022" name="Int. J. Mol. Sci.">
        <title>Draft Genome of Tanacetum Coccineum: Genomic Comparison of Closely Related Tanacetum-Family Plants.</title>
        <authorList>
            <person name="Yamashiro T."/>
            <person name="Shiraishi A."/>
            <person name="Nakayama K."/>
            <person name="Satake H."/>
        </authorList>
    </citation>
    <scope>NUCLEOTIDE SEQUENCE</scope>
</reference>
<feature type="compositionally biased region" description="Polar residues" evidence="3">
    <location>
        <begin position="772"/>
        <end position="786"/>
    </location>
</feature>
<name>A0ABQ4ZDV2_9ASTR</name>
<feature type="domain" description="Retroviral polymerase SH3-like" evidence="5">
    <location>
        <begin position="143"/>
        <end position="198"/>
    </location>
</feature>
<evidence type="ECO:0000256" key="1">
    <source>
        <dbReference type="ARBA" id="ARBA00022723"/>
    </source>
</evidence>
<sequence>MMGNHSRLMNFIKKFSRTVRFRNDHFGAIMGYGDYVIGDSVISRVYYVEGLGHNLFSVRKFCDSNLEVAFKKHSCYVRTEDGVDLLKDNADISKAPMFLWTEVVATACYTQNRSLIHTHHNKTPYELVHDKKPDLKFLQIFGSLCYPTNDSGDLGKLKAIVDIGIFVGYAPNRNGYRIYNKRTRRIMETIHVQFDELTKPMAPVHINTGPKPILPVPPAPTVQVLIVLVGTPSSTIIDQDALSTSYSPLSSVIQPPMSHQGVAAGPTIEDNPFAQTNNDPFINVFALEPSFDESSSGDVSSAESTQIVHPHNHLEKWSKDHPLDNSKVEPKNVKTAMDEACWFEAMQEEIHKFNRLQNMEQLVAKGYRQKEGINFEEIFALVAWIEAIRIFIVNAASKNMIIYQMDVKTAFLNGELKEEVYVSQPEGFVDLDHPTHVYRLKKALYGLKQAPRAWYNTLSRFLLDNKFSKGVVDPTSKLDEEPLGILVDQTWFQGMVGSLMYLTASRLDLITWLMRMFPLLLPQDPTIRYYYLVHRCLLERLNEDRFTLDANLLREALEITPIDQAHQFESPPSGNAIMDFVNELGYPEELHFVSRMAGIITRTNVDYAELMWEEFIQAIQTFIVDKSNMGIATKKDKKIKPHVIPYCRFTKLIICYLGRKHNINQRSGSPFNMAKDDHHFRNLKFIPKGEEDEFFGMLIPKELITDNIRNAPYYNAYLEMVTKHDHKIAAEEEGKKQPVSKADQSKKPLVDEPDEEQAQPKPEPQGEEVDYNLQQGIQISLESSQPPIDRVSFHEPASGITHKLPTIEGKGKGIAIDEQVAQSLL</sequence>
<feature type="region of interest" description="Disordered" evidence="3">
    <location>
        <begin position="729"/>
        <end position="813"/>
    </location>
</feature>
<evidence type="ECO:0000259" key="5">
    <source>
        <dbReference type="Pfam" id="PF25597"/>
    </source>
</evidence>
<keyword evidence="1" id="KW-0479">Metal-binding</keyword>
<dbReference type="EMBL" id="BQNB010011180">
    <property type="protein sequence ID" value="GJS87220.1"/>
    <property type="molecule type" value="Genomic_DNA"/>
</dbReference>
<evidence type="ECO:0000313" key="7">
    <source>
        <dbReference type="Proteomes" id="UP001151760"/>
    </source>
</evidence>
<evidence type="ECO:0000313" key="6">
    <source>
        <dbReference type="EMBL" id="GJS87220.1"/>
    </source>
</evidence>
<evidence type="ECO:0000256" key="2">
    <source>
        <dbReference type="ARBA" id="ARBA00022801"/>
    </source>
</evidence>
<gene>
    <name evidence="6" type="ORF">Tco_0769856</name>
</gene>
<protein>
    <submittedName>
        <fullName evidence="6">Retrovirus-related pol polyprotein from transposon TNT 1-94</fullName>
    </submittedName>
</protein>